<gene>
    <name evidence="6" type="ORF">Selli1_09430</name>
    <name evidence="7" type="ORF">Selli2_36070</name>
</gene>
<reference evidence="7" key="3">
    <citation type="submission" date="2022-11" db="EMBL/GenBank/DDBJ databases">
        <title>Draft genome sequence of Sellimonas catena strain 18CBH55.</title>
        <authorList>
            <person name="Hisatomi A."/>
            <person name="Ohkuma M."/>
            <person name="Sakamoto M."/>
        </authorList>
    </citation>
    <scope>NUCLEOTIDE SEQUENCE</scope>
    <source>
        <strain evidence="7">18CBH55</strain>
    </source>
</reference>
<dbReference type="EMBL" id="BSBO01000007">
    <property type="protein sequence ID" value="GLG03769.1"/>
    <property type="molecule type" value="Genomic_DNA"/>
</dbReference>
<organism evidence="7 8">
    <name type="scientific">Sellimonas catena</name>
    <dbReference type="NCBI Taxonomy" id="2994035"/>
    <lineage>
        <taxon>Bacteria</taxon>
        <taxon>Bacillati</taxon>
        <taxon>Bacillota</taxon>
        <taxon>Clostridia</taxon>
        <taxon>Lachnospirales</taxon>
        <taxon>Lachnospiraceae</taxon>
        <taxon>Sellimonas</taxon>
    </lineage>
</organism>
<protein>
    <submittedName>
        <fullName evidence="7">ABC transporter ATP-binding protein</fullName>
    </submittedName>
</protein>
<dbReference type="PANTHER" id="PTHR42711:SF5">
    <property type="entry name" value="ABC TRANSPORTER ATP-BINDING PROTEIN NATA"/>
    <property type="match status" value="1"/>
</dbReference>
<dbReference type="AlphaFoldDB" id="A0A9W6FH95"/>
<dbReference type="InterPro" id="IPR003593">
    <property type="entry name" value="AAA+_ATPase"/>
</dbReference>
<comment type="similarity">
    <text evidence="1">Belongs to the ABC transporter superfamily.</text>
</comment>
<reference evidence="7" key="4">
    <citation type="submission" date="2022-11" db="EMBL/GenBank/DDBJ databases">
        <title>Draft genome sequence of Sellimonas catena strain 18CBH55.</title>
        <authorList>
            <person name="Atsushi H."/>
            <person name="Moriya O."/>
            <person name="Mitsuo S."/>
        </authorList>
    </citation>
    <scope>NUCLEOTIDE SEQUENCE</scope>
    <source>
        <strain evidence="7">18CBH55</strain>
    </source>
</reference>
<keyword evidence="3" id="KW-0547">Nucleotide-binding</keyword>
<dbReference type="EMBL" id="BSCH01000046">
    <property type="protein sequence ID" value="GLG92179.1"/>
    <property type="molecule type" value="Genomic_DNA"/>
</dbReference>
<dbReference type="PROSITE" id="PS00211">
    <property type="entry name" value="ABC_TRANSPORTER_1"/>
    <property type="match status" value="1"/>
</dbReference>
<evidence type="ECO:0000313" key="7">
    <source>
        <dbReference type="EMBL" id="GLG92179.1"/>
    </source>
</evidence>
<dbReference type="GO" id="GO:0016887">
    <property type="term" value="F:ATP hydrolysis activity"/>
    <property type="evidence" value="ECO:0007669"/>
    <property type="project" value="InterPro"/>
</dbReference>
<evidence type="ECO:0000259" key="5">
    <source>
        <dbReference type="PROSITE" id="PS50893"/>
    </source>
</evidence>
<evidence type="ECO:0000256" key="4">
    <source>
        <dbReference type="ARBA" id="ARBA00022840"/>
    </source>
</evidence>
<accession>A0A9W6FH95</accession>
<evidence type="ECO:0000313" key="8">
    <source>
        <dbReference type="Proteomes" id="UP001145094"/>
    </source>
</evidence>
<dbReference type="SMART" id="SM00382">
    <property type="entry name" value="AAA"/>
    <property type="match status" value="1"/>
</dbReference>
<dbReference type="Pfam" id="PF00005">
    <property type="entry name" value="ABC_tran"/>
    <property type="match status" value="1"/>
</dbReference>
<keyword evidence="9" id="KW-1185">Reference proteome</keyword>
<reference evidence="6" key="1">
    <citation type="submission" date="2022-11" db="EMBL/GenBank/DDBJ databases">
        <title>Draft genome sequence of Sellimonas catena strain 12EGH17.</title>
        <authorList>
            <person name="Atsushi H."/>
            <person name="Moriya O."/>
            <person name="Mitsuo S."/>
        </authorList>
    </citation>
    <scope>NUCLEOTIDE SEQUENCE</scope>
    <source>
        <strain evidence="6">12EGH17</strain>
    </source>
</reference>
<dbReference type="InterPro" id="IPR003439">
    <property type="entry name" value="ABC_transporter-like_ATP-bd"/>
</dbReference>
<dbReference type="GO" id="GO:0005524">
    <property type="term" value="F:ATP binding"/>
    <property type="evidence" value="ECO:0007669"/>
    <property type="project" value="UniProtKB-KW"/>
</dbReference>
<keyword evidence="2" id="KW-0813">Transport</keyword>
<evidence type="ECO:0000313" key="6">
    <source>
        <dbReference type="EMBL" id="GLG03769.1"/>
    </source>
</evidence>
<keyword evidence="4 7" id="KW-0067">ATP-binding</keyword>
<evidence type="ECO:0000313" key="9">
    <source>
        <dbReference type="Proteomes" id="UP001145145"/>
    </source>
</evidence>
<dbReference type="InterPro" id="IPR050763">
    <property type="entry name" value="ABC_transporter_ATP-binding"/>
</dbReference>
<comment type="caution">
    <text evidence="7">The sequence shown here is derived from an EMBL/GenBank/DDBJ whole genome shotgun (WGS) entry which is preliminary data.</text>
</comment>
<evidence type="ECO:0000256" key="1">
    <source>
        <dbReference type="ARBA" id="ARBA00005417"/>
    </source>
</evidence>
<dbReference type="Proteomes" id="UP001145145">
    <property type="component" value="Unassembled WGS sequence"/>
</dbReference>
<dbReference type="Gene3D" id="3.40.50.300">
    <property type="entry name" value="P-loop containing nucleotide triphosphate hydrolases"/>
    <property type="match status" value="1"/>
</dbReference>
<dbReference type="InterPro" id="IPR027417">
    <property type="entry name" value="P-loop_NTPase"/>
</dbReference>
<evidence type="ECO:0000256" key="2">
    <source>
        <dbReference type="ARBA" id="ARBA00022448"/>
    </source>
</evidence>
<feature type="domain" description="ABC transporter" evidence="5">
    <location>
        <begin position="5"/>
        <end position="230"/>
    </location>
</feature>
<dbReference type="PANTHER" id="PTHR42711">
    <property type="entry name" value="ABC TRANSPORTER ATP-BINDING PROTEIN"/>
    <property type="match status" value="1"/>
</dbReference>
<dbReference type="SUPFAM" id="SSF52540">
    <property type="entry name" value="P-loop containing nucleoside triphosphate hydrolases"/>
    <property type="match status" value="1"/>
</dbReference>
<dbReference type="InterPro" id="IPR017871">
    <property type="entry name" value="ABC_transporter-like_CS"/>
</dbReference>
<reference evidence="6" key="2">
    <citation type="submission" date="2022-11" db="EMBL/GenBank/DDBJ databases">
        <title>Draft genome sequence of Sellimonas catena strain 12EGH17.</title>
        <authorList>
            <person name="Hisatomi A."/>
            <person name="Ohkuma M."/>
            <person name="Sakamoto M."/>
        </authorList>
    </citation>
    <scope>NUCLEOTIDE SEQUENCE</scope>
    <source>
        <strain evidence="6">12EGH17</strain>
    </source>
</reference>
<proteinExistence type="inferred from homology"/>
<dbReference type="RefSeq" id="WP_405594002.1">
    <property type="nucleotide sequence ID" value="NZ_CP173695.1"/>
</dbReference>
<dbReference type="Proteomes" id="UP001145094">
    <property type="component" value="Unassembled WGS sequence"/>
</dbReference>
<name>A0A9W6FH95_9FIRM</name>
<dbReference type="CDD" id="cd03230">
    <property type="entry name" value="ABC_DR_subfamily_A"/>
    <property type="match status" value="1"/>
</dbReference>
<dbReference type="PROSITE" id="PS50893">
    <property type="entry name" value="ABC_TRANSPORTER_2"/>
    <property type="match status" value="1"/>
</dbReference>
<sequence>MMNAIRTEGLTKYYGRSRGIVDLDLEVCEGEFFGFIGPNGAGKSTTIRVLMGLIQKTHGSAWVLEKDISKEKEQILSEIGYLPSEAVFYPDMRGRDLIRLSAELHRKDCRKVSADLCERLQLDPSRRIGELSFGNRKKLAVICALQHDPRLCILDEPTGGLDPLMQREFFEILKERNKKGMTVFLSSHILSEVQRFCGRAAIIREGRIIASGSVEELARTNAKRISVRGNFDPSGLPDVRDLQKADDSTSFLYGGDINLLLDRLSRQRIMDLSISEPDLEEIFLHYYTEGEEQV</sequence>
<evidence type="ECO:0000256" key="3">
    <source>
        <dbReference type="ARBA" id="ARBA00022741"/>
    </source>
</evidence>
<reference evidence="7 9" key="5">
    <citation type="journal article" date="2023" name="Int. J. Syst. Evol. Microbiol.">
        <title>Sellimonas catena sp. nov., isolated from human faeces.</title>
        <authorList>
            <person name="Hisatomi A."/>
            <person name="Ohkuma M."/>
            <person name="Sakamoto M."/>
        </authorList>
    </citation>
    <scope>NUCLEOTIDE SEQUENCE</scope>
    <source>
        <strain evidence="6 9">12EGH17</strain>
        <strain evidence="7">18CBH55</strain>
    </source>
</reference>